<keyword evidence="2" id="KW-1133">Transmembrane helix</keyword>
<organism evidence="3 4">
    <name type="scientific">Herbinix luporum</name>
    <dbReference type="NCBI Taxonomy" id="1679721"/>
    <lineage>
        <taxon>Bacteria</taxon>
        <taxon>Bacillati</taxon>
        <taxon>Bacillota</taxon>
        <taxon>Clostridia</taxon>
        <taxon>Lachnospirales</taxon>
        <taxon>Lachnospiraceae</taxon>
        <taxon>Herbinix</taxon>
    </lineage>
</organism>
<name>A0A0K8J503_9FIRM</name>
<evidence type="ECO:0000313" key="3">
    <source>
        <dbReference type="EMBL" id="CUH92418.1"/>
    </source>
</evidence>
<protein>
    <submittedName>
        <fullName evidence="3">Uncharacterized protein</fullName>
    </submittedName>
</protein>
<dbReference type="OrthoDB" id="2067486at2"/>
<dbReference type="AlphaFoldDB" id="A0A0K8J503"/>
<keyword evidence="2" id="KW-0472">Membrane</keyword>
<dbReference type="EMBL" id="LN879430">
    <property type="protein sequence ID" value="CUH92418.1"/>
    <property type="molecule type" value="Genomic_DNA"/>
</dbReference>
<feature type="transmembrane region" description="Helical" evidence="2">
    <location>
        <begin position="6"/>
        <end position="24"/>
    </location>
</feature>
<feature type="transmembrane region" description="Helical" evidence="2">
    <location>
        <begin position="36"/>
        <end position="54"/>
    </location>
</feature>
<keyword evidence="4" id="KW-1185">Reference proteome</keyword>
<dbReference type="RefSeq" id="WP_058257785.1">
    <property type="nucleotide sequence ID" value="NZ_DUPS01000036.1"/>
</dbReference>
<feature type="compositionally biased region" description="Basic and acidic residues" evidence="1">
    <location>
        <begin position="75"/>
        <end position="84"/>
    </location>
</feature>
<dbReference type="KEGG" id="hsd:SD1D_0870"/>
<feature type="region of interest" description="Disordered" evidence="1">
    <location>
        <begin position="60"/>
        <end position="97"/>
    </location>
</feature>
<proteinExistence type="predicted"/>
<dbReference type="Proteomes" id="UP000196053">
    <property type="component" value="Chromosome I"/>
</dbReference>
<accession>A0A0K8J503</accession>
<keyword evidence="2" id="KW-0812">Transmembrane</keyword>
<reference evidence="4" key="1">
    <citation type="submission" date="2015-09" db="EMBL/GenBank/DDBJ databases">
        <authorList>
            <person name="Wibberg D."/>
        </authorList>
    </citation>
    <scope>NUCLEOTIDE SEQUENCE [LARGE SCALE GENOMIC DNA]</scope>
    <source>
        <strain evidence="4">SD1D</strain>
    </source>
</reference>
<evidence type="ECO:0000256" key="1">
    <source>
        <dbReference type="SAM" id="MobiDB-lite"/>
    </source>
</evidence>
<evidence type="ECO:0000256" key="2">
    <source>
        <dbReference type="SAM" id="Phobius"/>
    </source>
</evidence>
<sequence length="97" mass="11089">MRDRLIPPLVTLTAGAITCIVDIYHKAELIPSLKRLLLVLIIFYIIGLIAKAIIVKTLQQKSKNDDQVNDDIMADDNHNNDNHNNDNYNDDNYIKNE</sequence>
<gene>
    <name evidence="3" type="ORF">SD1D_0870</name>
</gene>
<evidence type="ECO:0000313" key="4">
    <source>
        <dbReference type="Proteomes" id="UP000196053"/>
    </source>
</evidence>